<reference evidence="2 3" key="1">
    <citation type="submission" date="2019-03" db="EMBL/GenBank/DDBJ databases">
        <title>Deep-cultivation of Planctomycetes and their phenomic and genomic characterization uncovers novel biology.</title>
        <authorList>
            <person name="Wiegand S."/>
            <person name="Jogler M."/>
            <person name="Boedeker C."/>
            <person name="Pinto D."/>
            <person name="Vollmers J."/>
            <person name="Rivas-Marin E."/>
            <person name="Kohn T."/>
            <person name="Peeters S.H."/>
            <person name="Heuer A."/>
            <person name="Rast P."/>
            <person name="Oberbeckmann S."/>
            <person name="Bunk B."/>
            <person name="Jeske O."/>
            <person name="Meyerdierks A."/>
            <person name="Storesund J.E."/>
            <person name="Kallscheuer N."/>
            <person name="Luecker S."/>
            <person name="Lage O.M."/>
            <person name="Pohl T."/>
            <person name="Merkel B.J."/>
            <person name="Hornburger P."/>
            <person name="Mueller R.-W."/>
            <person name="Bruemmer F."/>
            <person name="Labrenz M."/>
            <person name="Spormann A.M."/>
            <person name="Op den Camp H."/>
            <person name="Overmann J."/>
            <person name="Amann R."/>
            <person name="Jetten M.S.M."/>
            <person name="Mascher T."/>
            <person name="Medema M.H."/>
            <person name="Devos D.P."/>
            <person name="Kaster A.-K."/>
            <person name="Ovreas L."/>
            <person name="Rohde M."/>
            <person name="Galperin M.Y."/>
            <person name="Jogler C."/>
        </authorList>
    </citation>
    <scope>NUCLEOTIDE SEQUENCE [LARGE SCALE GENOMIC DNA]</scope>
    <source>
        <strain evidence="2 3">V144</strain>
    </source>
</reference>
<proteinExistence type="predicted"/>
<dbReference type="EMBL" id="CP037920">
    <property type="protein sequence ID" value="QDT96422.1"/>
    <property type="molecule type" value="Genomic_DNA"/>
</dbReference>
<protein>
    <recommendedName>
        <fullName evidence="4">Lipoprotein</fullName>
    </recommendedName>
</protein>
<gene>
    <name evidence="2" type="ORF">V144x_18770</name>
</gene>
<feature type="compositionally biased region" description="Pro residues" evidence="1">
    <location>
        <begin position="140"/>
        <end position="174"/>
    </location>
</feature>
<accession>A0A517VTU3</accession>
<evidence type="ECO:0000313" key="3">
    <source>
        <dbReference type="Proteomes" id="UP000318704"/>
    </source>
</evidence>
<name>A0A517VTU3_9PLAN</name>
<evidence type="ECO:0000313" key="2">
    <source>
        <dbReference type="EMBL" id="QDT96422.1"/>
    </source>
</evidence>
<evidence type="ECO:0008006" key="4">
    <source>
        <dbReference type="Google" id="ProtNLM"/>
    </source>
</evidence>
<evidence type="ECO:0000256" key="1">
    <source>
        <dbReference type="SAM" id="MobiDB-lite"/>
    </source>
</evidence>
<feature type="region of interest" description="Disordered" evidence="1">
    <location>
        <begin position="111"/>
        <end position="174"/>
    </location>
</feature>
<sequence length="174" mass="19171">MPAFLTQRKWRRFILLLLCAAMISLQGCFVRRERYSLASLWADYNTLRAPAIFLQKQEHMPYKARQVSYFHWQYGVTPGRDVKYSRPDLVGGFQGSGAAPYEAVVNVGATENEHTPPNEPTPSVIPNGAMTIPYHGKVSPPVPPKKPYPQSIPPSPEPPPAPGTTAPPPVPPAS</sequence>
<dbReference type="AlphaFoldDB" id="A0A517VTU3"/>
<dbReference type="Proteomes" id="UP000318704">
    <property type="component" value="Chromosome"/>
</dbReference>
<organism evidence="2 3">
    <name type="scientific">Gimesia aquarii</name>
    <dbReference type="NCBI Taxonomy" id="2527964"/>
    <lineage>
        <taxon>Bacteria</taxon>
        <taxon>Pseudomonadati</taxon>
        <taxon>Planctomycetota</taxon>
        <taxon>Planctomycetia</taxon>
        <taxon>Planctomycetales</taxon>
        <taxon>Planctomycetaceae</taxon>
        <taxon>Gimesia</taxon>
    </lineage>
</organism>
<dbReference type="RefSeq" id="WP_144984507.1">
    <property type="nucleotide sequence ID" value="NZ_CP037920.1"/>
</dbReference>
<dbReference type="KEGG" id="gaw:V144x_18770"/>